<dbReference type="OrthoDB" id="7874140at2"/>
<evidence type="ECO:0000313" key="2">
    <source>
        <dbReference type="EMBL" id="TRD22085.1"/>
    </source>
</evidence>
<organism evidence="2 3">
    <name type="scientific">Palleronia caenipelagi</name>
    <dbReference type="NCBI Taxonomy" id="2489174"/>
    <lineage>
        <taxon>Bacteria</taxon>
        <taxon>Pseudomonadati</taxon>
        <taxon>Pseudomonadota</taxon>
        <taxon>Alphaproteobacteria</taxon>
        <taxon>Rhodobacterales</taxon>
        <taxon>Roseobacteraceae</taxon>
        <taxon>Palleronia</taxon>
    </lineage>
</organism>
<sequence>MSKRPTFAKAMEPRHLKAVRMLGYCVALGDAAAWLGLSIVLAARLTARERAALAYAALTSMDPGQAEATAAAALDAAGMPRLAFCGGMADARHWADHATRDELKAYALAAFDAMNPRDQAAFYRRISEFEVAV</sequence>
<name>A0A547Q6S8_9RHOB</name>
<evidence type="ECO:0000256" key="1">
    <source>
        <dbReference type="SAM" id="Phobius"/>
    </source>
</evidence>
<dbReference type="Proteomes" id="UP000318590">
    <property type="component" value="Unassembled WGS sequence"/>
</dbReference>
<keyword evidence="1" id="KW-1133">Transmembrane helix</keyword>
<dbReference type="EMBL" id="VFSV01000008">
    <property type="protein sequence ID" value="TRD22085.1"/>
    <property type="molecule type" value="Genomic_DNA"/>
</dbReference>
<feature type="transmembrane region" description="Helical" evidence="1">
    <location>
        <begin position="21"/>
        <end position="43"/>
    </location>
</feature>
<keyword evidence="1" id="KW-0472">Membrane</keyword>
<keyword evidence="3" id="KW-1185">Reference proteome</keyword>
<reference evidence="2 3" key="1">
    <citation type="submission" date="2019-06" db="EMBL/GenBank/DDBJ databases">
        <title>Paenimaribius caenipelagi gen. nov., sp. nov., isolated from a tidal flat.</title>
        <authorList>
            <person name="Yoon J.-H."/>
        </authorList>
    </citation>
    <scope>NUCLEOTIDE SEQUENCE [LARGE SCALE GENOMIC DNA]</scope>
    <source>
        <strain evidence="2 3">JBTF-M29</strain>
    </source>
</reference>
<dbReference type="RefSeq" id="WP_142834075.1">
    <property type="nucleotide sequence ID" value="NZ_VFSV01000008.1"/>
</dbReference>
<gene>
    <name evidence="2" type="ORF">FEV53_06895</name>
</gene>
<proteinExistence type="predicted"/>
<keyword evidence="1" id="KW-0812">Transmembrane</keyword>
<comment type="caution">
    <text evidence="2">The sequence shown here is derived from an EMBL/GenBank/DDBJ whole genome shotgun (WGS) entry which is preliminary data.</text>
</comment>
<evidence type="ECO:0000313" key="3">
    <source>
        <dbReference type="Proteomes" id="UP000318590"/>
    </source>
</evidence>
<accession>A0A547Q6S8</accession>
<dbReference type="AlphaFoldDB" id="A0A547Q6S8"/>
<protein>
    <submittedName>
        <fullName evidence="2">Uncharacterized protein</fullName>
    </submittedName>
</protein>